<dbReference type="AlphaFoldDB" id="A0A7R8WQQ9"/>
<dbReference type="EMBL" id="OB672849">
    <property type="protein sequence ID" value="CAD7235454.1"/>
    <property type="molecule type" value="Genomic_DNA"/>
</dbReference>
<reference evidence="1" key="1">
    <citation type="submission" date="2020-11" db="EMBL/GenBank/DDBJ databases">
        <authorList>
            <person name="Tran Van P."/>
        </authorList>
    </citation>
    <scope>NUCLEOTIDE SEQUENCE</scope>
</reference>
<gene>
    <name evidence="1" type="ORF">CTOB1V02_LOCUS13269</name>
</gene>
<sequence length="168" mass="18149">MTYLETFLRSHSELIPSQPIPSPTGFISGETVSSCSSFPSLESAAEASGRPGKGLLPSDGFVHSENPAEMCSDEEADRKRFRDLVTQLGQHAVSAAESALPLNSSHLVALTLLSFCPKRPSVSVCHLPLNEVLYRLQIFAQALQSVQRTLSVPSNPRIAVEVALGLRY</sequence>
<evidence type="ECO:0000313" key="1">
    <source>
        <dbReference type="EMBL" id="CAD7235454.1"/>
    </source>
</evidence>
<accession>A0A7R8WQQ9</accession>
<name>A0A7R8WQQ9_9CRUS</name>
<protein>
    <submittedName>
        <fullName evidence="1">Uncharacterized protein</fullName>
    </submittedName>
</protein>
<organism evidence="1">
    <name type="scientific">Cyprideis torosa</name>
    <dbReference type="NCBI Taxonomy" id="163714"/>
    <lineage>
        <taxon>Eukaryota</taxon>
        <taxon>Metazoa</taxon>
        <taxon>Ecdysozoa</taxon>
        <taxon>Arthropoda</taxon>
        <taxon>Crustacea</taxon>
        <taxon>Oligostraca</taxon>
        <taxon>Ostracoda</taxon>
        <taxon>Podocopa</taxon>
        <taxon>Podocopida</taxon>
        <taxon>Cytherocopina</taxon>
        <taxon>Cytheroidea</taxon>
        <taxon>Cytherideidae</taxon>
        <taxon>Cyprideis</taxon>
    </lineage>
</organism>
<proteinExistence type="predicted"/>